<dbReference type="Pfam" id="PF01425">
    <property type="entry name" value="Amidase"/>
    <property type="match status" value="1"/>
</dbReference>
<dbReference type="InterPro" id="IPR023631">
    <property type="entry name" value="Amidase_dom"/>
</dbReference>
<sequence length="300" mass="33215">MDEICRFQVAGHSYAAFALVTSLATVIASRPEIPITKGWLTSAIQHFQKKDDVFQPHFLESLVIISTSQADLFFEPDNCYLLGPTVKTKWIYITPNDSHLNQLKPGPYCSYRGLLRPAYRLYDDAQYCFFTTLKPQSASDESFRQLHVAGTRYQTLSVAVPSRLASYNDGNEYFLSQMRIAVKDLFRLRGLKTSLCNADYYRLCPPAQATATVVQRLADAGGQLLGLAKLSSMIAREEPSEAVDFQTAFNPRGDGYQSPAGSSSGSAAAVASYDWLDCAIGTDTSRQWPTACIGKRRLSV</sequence>
<dbReference type="EMBL" id="JAQQWL010000006">
    <property type="protein sequence ID" value="KAK8068765.1"/>
    <property type="molecule type" value="Genomic_DNA"/>
</dbReference>
<dbReference type="SUPFAM" id="SSF75304">
    <property type="entry name" value="Amidase signature (AS) enzymes"/>
    <property type="match status" value="1"/>
</dbReference>
<evidence type="ECO:0000313" key="4">
    <source>
        <dbReference type="Proteomes" id="UP001480595"/>
    </source>
</evidence>
<name>A0ABR1VEV6_9PEZI</name>
<organism evidence="3 4">
    <name type="scientific">Apiospora phragmitis</name>
    <dbReference type="NCBI Taxonomy" id="2905665"/>
    <lineage>
        <taxon>Eukaryota</taxon>
        <taxon>Fungi</taxon>
        <taxon>Dikarya</taxon>
        <taxon>Ascomycota</taxon>
        <taxon>Pezizomycotina</taxon>
        <taxon>Sordariomycetes</taxon>
        <taxon>Xylariomycetidae</taxon>
        <taxon>Amphisphaeriales</taxon>
        <taxon>Apiosporaceae</taxon>
        <taxon>Apiospora</taxon>
    </lineage>
</organism>
<comment type="caution">
    <text evidence="3">The sequence shown here is derived from an EMBL/GenBank/DDBJ whole genome shotgun (WGS) entry which is preliminary data.</text>
</comment>
<dbReference type="Proteomes" id="UP001480595">
    <property type="component" value="Unassembled WGS sequence"/>
</dbReference>
<proteinExistence type="predicted"/>
<evidence type="ECO:0000259" key="2">
    <source>
        <dbReference type="Pfam" id="PF26053"/>
    </source>
</evidence>
<dbReference type="InterPro" id="IPR058329">
    <property type="entry name" value="Arp1_N"/>
</dbReference>
<accession>A0ABR1VEV6</accession>
<dbReference type="RefSeq" id="XP_066716059.1">
    <property type="nucleotide sequence ID" value="XM_066856790.1"/>
</dbReference>
<evidence type="ECO:0008006" key="5">
    <source>
        <dbReference type="Google" id="ProtNLM"/>
    </source>
</evidence>
<feature type="domain" description="Scytalone dehydratase-like protein Arp1 N-terminal" evidence="2">
    <location>
        <begin position="25"/>
        <end position="98"/>
    </location>
</feature>
<protein>
    <recommendedName>
        <fullName evidence="5">Amidase domain-containing protein</fullName>
    </recommendedName>
</protein>
<dbReference type="Pfam" id="PF26053">
    <property type="entry name" value="DUF8016"/>
    <property type="match status" value="1"/>
</dbReference>
<dbReference type="Gene3D" id="3.90.1300.10">
    <property type="entry name" value="Amidase signature (AS) domain"/>
    <property type="match status" value="1"/>
</dbReference>
<reference evidence="3 4" key="1">
    <citation type="submission" date="2023-01" db="EMBL/GenBank/DDBJ databases">
        <title>Analysis of 21 Apiospora genomes using comparative genomics revels a genus with tremendous synthesis potential of carbohydrate active enzymes and secondary metabolites.</title>
        <authorList>
            <person name="Sorensen T."/>
        </authorList>
    </citation>
    <scope>NUCLEOTIDE SEQUENCE [LARGE SCALE GENOMIC DNA]</scope>
    <source>
        <strain evidence="3 4">CBS 135458</strain>
    </source>
</reference>
<dbReference type="GeneID" id="92089853"/>
<evidence type="ECO:0000313" key="3">
    <source>
        <dbReference type="EMBL" id="KAK8068765.1"/>
    </source>
</evidence>
<keyword evidence="4" id="KW-1185">Reference proteome</keyword>
<dbReference type="InterPro" id="IPR036928">
    <property type="entry name" value="AS_sf"/>
</dbReference>
<dbReference type="PANTHER" id="PTHR46310:SF7">
    <property type="entry name" value="AMIDASE 1"/>
    <property type="match status" value="1"/>
</dbReference>
<evidence type="ECO:0000259" key="1">
    <source>
        <dbReference type="Pfam" id="PF01425"/>
    </source>
</evidence>
<gene>
    <name evidence="3" type="ORF">PG994_005381</name>
</gene>
<dbReference type="PANTHER" id="PTHR46310">
    <property type="entry name" value="AMIDASE 1"/>
    <property type="match status" value="1"/>
</dbReference>
<feature type="domain" description="Amidase" evidence="1">
    <location>
        <begin position="172"/>
        <end position="284"/>
    </location>
</feature>